<comment type="caution">
    <text evidence="3">The sequence shown here is derived from an EMBL/GenBank/DDBJ whole genome shotgun (WGS) entry which is preliminary data.</text>
</comment>
<sequence>MDNIGNRYMLEQPIKEITNGLLLRGMDLTFKRSVLLYTFQETDELAHQEALRWMRKASQMSDEHFMHVLDARSENGSLFAVLQAETGRPLSDRLIDLEITGHKALMYVHELAKGIREARRKRLPECSVDAENLWIEDNGRLRIINFWAEGKYGRRGVPGLALLLYQLAAKTDIPTSSISVYSFEMNRLFADLSDEARERAIALACRAYEGLCTLADFQQELEALLSIGGEGKEPLLISVLPVNDMMTSSRRERKTAIHESYAFVDPKNKKRKAEKRTAEGRKPGETQTRISAATDRKIVELRELFRESFQLRKWHLFATAGSGVLVLLLWLTLRPLPDHVNGSKPQTIQTLYPTAVSVNHTETSKPSASASSMQAQTVVPTDKTLEVEVQPADGGAIQAKAGIVPDLVAHTREDAEKIAIASGLRYQFYLESNAADKGVVFKQDLTPGNAVKNGERITFWVSKGK</sequence>
<dbReference type="PROSITE" id="PS51178">
    <property type="entry name" value="PASTA"/>
    <property type="match status" value="1"/>
</dbReference>
<accession>A0ABN7TMF0</accession>
<dbReference type="Pfam" id="PF03793">
    <property type="entry name" value="PASTA"/>
    <property type="match status" value="1"/>
</dbReference>
<gene>
    <name evidence="3" type="ORF">PAECIP111802_02566</name>
</gene>
<evidence type="ECO:0000259" key="2">
    <source>
        <dbReference type="PROSITE" id="PS51178"/>
    </source>
</evidence>
<evidence type="ECO:0000313" key="4">
    <source>
        <dbReference type="Proteomes" id="UP000730618"/>
    </source>
</evidence>
<evidence type="ECO:0000256" key="1">
    <source>
        <dbReference type="SAM" id="MobiDB-lite"/>
    </source>
</evidence>
<keyword evidence="4" id="KW-1185">Reference proteome</keyword>
<dbReference type="RefSeq" id="WP_218098899.1">
    <property type="nucleotide sequence ID" value="NZ_CAJVCE010000006.1"/>
</dbReference>
<evidence type="ECO:0000313" key="3">
    <source>
        <dbReference type="EMBL" id="CAG7639648.1"/>
    </source>
</evidence>
<organism evidence="3 4">
    <name type="scientific">Paenibacillus allorhizosphaerae</name>
    <dbReference type="NCBI Taxonomy" id="2849866"/>
    <lineage>
        <taxon>Bacteria</taxon>
        <taxon>Bacillati</taxon>
        <taxon>Bacillota</taxon>
        <taxon>Bacilli</taxon>
        <taxon>Bacillales</taxon>
        <taxon>Paenibacillaceae</taxon>
        <taxon>Paenibacillus</taxon>
    </lineage>
</organism>
<dbReference type="SMART" id="SM00740">
    <property type="entry name" value="PASTA"/>
    <property type="match status" value="1"/>
</dbReference>
<name>A0ABN7TMF0_9BACL</name>
<dbReference type="CDD" id="cd06577">
    <property type="entry name" value="PASTA_pknB"/>
    <property type="match status" value="1"/>
</dbReference>
<protein>
    <recommendedName>
        <fullName evidence="2">PASTA domain-containing protein</fullName>
    </recommendedName>
</protein>
<feature type="compositionally biased region" description="Basic and acidic residues" evidence="1">
    <location>
        <begin position="275"/>
        <end position="284"/>
    </location>
</feature>
<dbReference type="InterPro" id="IPR005543">
    <property type="entry name" value="PASTA_dom"/>
</dbReference>
<reference evidence="3 4" key="1">
    <citation type="submission" date="2021-06" db="EMBL/GenBank/DDBJ databases">
        <authorList>
            <person name="Criscuolo A."/>
        </authorList>
    </citation>
    <scope>NUCLEOTIDE SEQUENCE [LARGE SCALE GENOMIC DNA]</scope>
    <source>
        <strain evidence="4">CIP 111802</strain>
    </source>
</reference>
<feature type="domain" description="PASTA" evidence="2">
    <location>
        <begin position="398"/>
        <end position="463"/>
    </location>
</feature>
<dbReference type="EMBL" id="CAJVCE010000006">
    <property type="protein sequence ID" value="CAG7639648.1"/>
    <property type="molecule type" value="Genomic_DNA"/>
</dbReference>
<feature type="region of interest" description="Disordered" evidence="1">
    <location>
        <begin position="266"/>
        <end position="288"/>
    </location>
</feature>
<dbReference type="Proteomes" id="UP000730618">
    <property type="component" value="Unassembled WGS sequence"/>
</dbReference>
<proteinExistence type="predicted"/>